<evidence type="ECO:0000256" key="2">
    <source>
        <dbReference type="ARBA" id="ARBA00012513"/>
    </source>
</evidence>
<dbReference type="GO" id="GO:0005886">
    <property type="term" value="C:plasma membrane"/>
    <property type="evidence" value="ECO:0007669"/>
    <property type="project" value="UniProtKB-SubCell"/>
</dbReference>
<dbReference type="PROSITE" id="PS00108">
    <property type="entry name" value="PROTEIN_KINASE_ST"/>
    <property type="match status" value="1"/>
</dbReference>
<keyword evidence="6" id="KW-0808">Transferase</keyword>
<dbReference type="SUPFAM" id="SSF56112">
    <property type="entry name" value="Protein kinase-like (PK-like)"/>
    <property type="match status" value="1"/>
</dbReference>
<dbReference type="EMBL" id="ABEU02000015">
    <property type="protein sequence ID" value="PNR39063.1"/>
    <property type="molecule type" value="Genomic_DNA"/>
</dbReference>
<keyword evidence="11" id="KW-0418">Kinase</keyword>
<evidence type="ECO:0000256" key="19">
    <source>
        <dbReference type="SAM" id="MobiDB-lite"/>
    </source>
</evidence>
<evidence type="ECO:0000256" key="9">
    <source>
        <dbReference type="ARBA" id="ARBA00022737"/>
    </source>
</evidence>
<dbReference type="PROSITE" id="PS50222">
    <property type="entry name" value="EF_HAND_2"/>
    <property type="match status" value="4"/>
</dbReference>
<dbReference type="InterPro" id="IPR011992">
    <property type="entry name" value="EF-hand-dom_pair"/>
</dbReference>
<feature type="compositionally biased region" description="Basic and acidic residues" evidence="19">
    <location>
        <begin position="72"/>
        <end position="81"/>
    </location>
</feature>
<dbReference type="PANTHER" id="PTHR24349">
    <property type="entry name" value="SERINE/THREONINE-PROTEIN KINASE"/>
    <property type="match status" value="1"/>
</dbReference>
<dbReference type="FunFam" id="1.10.510.10:FF:000225">
    <property type="entry name" value="calcium-dependent protein kinase 28-like"/>
    <property type="match status" value="1"/>
</dbReference>
<dbReference type="OMA" id="CYSATKV"/>
<keyword evidence="10 18" id="KW-0547">Nucleotide-binding</keyword>
<keyword evidence="8" id="KW-0479">Metal-binding</keyword>
<reference evidence="22 24" key="2">
    <citation type="journal article" date="2018" name="Plant J.">
        <title>The Physcomitrella patens chromosome-scale assembly reveals moss genome structure and evolution.</title>
        <authorList>
            <person name="Lang D."/>
            <person name="Ullrich K.K."/>
            <person name="Murat F."/>
            <person name="Fuchs J."/>
            <person name="Jenkins J."/>
            <person name="Haas F.B."/>
            <person name="Piednoel M."/>
            <person name="Gundlach H."/>
            <person name="Van Bel M."/>
            <person name="Meyberg R."/>
            <person name="Vives C."/>
            <person name="Morata J."/>
            <person name="Symeonidi A."/>
            <person name="Hiss M."/>
            <person name="Muchero W."/>
            <person name="Kamisugi Y."/>
            <person name="Saleh O."/>
            <person name="Blanc G."/>
            <person name="Decker E.L."/>
            <person name="van Gessel N."/>
            <person name="Grimwood J."/>
            <person name="Hayes R.D."/>
            <person name="Graham S.W."/>
            <person name="Gunter L.E."/>
            <person name="McDaniel S.F."/>
            <person name="Hoernstein S.N.W."/>
            <person name="Larsson A."/>
            <person name="Li F.W."/>
            <person name="Perroud P.F."/>
            <person name="Phillips J."/>
            <person name="Ranjan P."/>
            <person name="Rokshar D.S."/>
            <person name="Rothfels C.J."/>
            <person name="Schneider L."/>
            <person name="Shu S."/>
            <person name="Stevenson D.W."/>
            <person name="Thummler F."/>
            <person name="Tillich M."/>
            <person name="Villarreal Aguilar J.C."/>
            <person name="Widiez T."/>
            <person name="Wong G.K."/>
            <person name="Wymore A."/>
            <person name="Zhang Y."/>
            <person name="Zimmer A.D."/>
            <person name="Quatrano R.S."/>
            <person name="Mayer K.F.X."/>
            <person name="Goodstein D."/>
            <person name="Casacuberta J.M."/>
            <person name="Vandepoele K."/>
            <person name="Reski R."/>
            <person name="Cuming A.C."/>
            <person name="Tuskan G.A."/>
            <person name="Maumus F."/>
            <person name="Salse J."/>
            <person name="Schmutz J."/>
            <person name="Rensing S.A."/>
        </authorList>
    </citation>
    <scope>NUCLEOTIDE SEQUENCE [LARGE SCALE GENOMIC DNA]</scope>
    <source>
        <strain evidence="23 24">cv. Gransden 2004</strain>
    </source>
</reference>
<keyword evidence="9" id="KW-0677">Repeat</keyword>
<evidence type="ECO:0000256" key="16">
    <source>
        <dbReference type="ARBA" id="ARBA00047899"/>
    </source>
</evidence>
<dbReference type="EnsemblPlants" id="Pp3c15_5120V3.2">
    <property type="protein sequence ID" value="Pp3c15_5120V3.2"/>
    <property type="gene ID" value="Pp3c15_5120"/>
</dbReference>
<feature type="binding site" evidence="18">
    <location>
        <position position="159"/>
    </location>
    <ligand>
        <name>ATP</name>
        <dbReference type="ChEBI" id="CHEBI:30616"/>
    </ligand>
</feature>
<sequence length="589" mass="66279">MGGCCSKSSVVEQRPQAPHRTEANGKEKEAAYQNKGRDLPVKVGGDPPEKKERDSPEHKGRDLVENTQGSPPEKKARETPDKQVGATKRPIPERKQSRISAANLKDNQSHSQPLGKRTNFGYERDFKEKYSLGKLLGHGQFGYTYVATEKATGNKVAAKCIEKKQMKLPISVEDVKREVKILRTLSGHENVVQFFAAFEDDDLVYIVMELCEGGELLDRILAKKDTRYSEKDAAKIVRQMLNVAARCHLNGVVHRDMKPENFLFKSSKDDSPLKATDFGLSDYIKPGKRFRDVVGSAYYVAPEVLNRKSGPESDVWSIGVITYILLCGRRPFWDKTEAGIFNEVLKKKPDFREKPWPSITASAQDFVKKLLRKDPHMRLTAAQALSHPWVKEGGDASDMPLDISVLSNMREFVKYSRLKQLALRALASTLESDEIRDLRDQFDAMDVDRNGTITLEEIKHALQKDRPWAVKESRVLEILQAMDSNADGMIDFDEFVAATLHVHQLEQANSAKWQQRSKAAFSKFDVDGDGFITAEELKIATGLKGSVGTLLEEADSDKDGRISLSEFQKLLHQASFGSRTNTDHNRQRT</sequence>
<evidence type="ECO:0000256" key="7">
    <source>
        <dbReference type="ARBA" id="ARBA00022707"/>
    </source>
</evidence>
<reference evidence="23" key="3">
    <citation type="submission" date="2020-12" db="UniProtKB">
        <authorList>
            <consortium name="EnsemblPlants"/>
        </authorList>
    </citation>
    <scope>IDENTIFICATION</scope>
</reference>
<evidence type="ECO:0000313" key="24">
    <source>
        <dbReference type="Proteomes" id="UP000006727"/>
    </source>
</evidence>
<dbReference type="GO" id="GO:0004683">
    <property type="term" value="F:calcium/calmodulin-dependent protein kinase activity"/>
    <property type="evidence" value="ECO:0000318"/>
    <property type="project" value="GO_Central"/>
</dbReference>
<reference evidence="22 24" key="1">
    <citation type="journal article" date="2008" name="Science">
        <title>The Physcomitrella genome reveals evolutionary insights into the conquest of land by plants.</title>
        <authorList>
            <person name="Rensing S."/>
            <person name="Lang D."/>
            <person name="Zimmer A."/>
            <person name="Terry A."/>
            <person name="Salamov A."/>
            <person name="Shapiro H."/>
            <person name="Nishiyama T."/>
            <person name="Perroud P.-F."/>
            <person name="Lindquist E."/>
            <person name="Kamisugi Y."/>
            <person name="Tanahashi T."/>
            <person name="Sakakibara K."/>
            <person name="Fujita T."/>
            <person name="Oishi K."/>
            <person name="Shin-I T."/>
            <person name="Kuroki Y."/>
            <person name="Toyoda A."/>
            <person name="Suzuki Y."/>
            <person name="Hashimoto A."/>
            <person name="Yamaguchi K."/>
            <person name="Sugano A."/>
            <person name="Kohara Y."/>
            <person name="Fujiyama A."/>
            <person name="Anterola A."/>
            <person name="Aoki S."/>
            <person name="Ashton N."/>
            <person name="Barbazuk W.B."/>
            <person name="Barker E."/>
            <person name="Bennetzen J."/>
            <person name="Bezanilla M."/>
            <person name="Blankenship R."/>
            <person name="Cho S.H."/>
            <person name="Dutcher S."/>
            <person name="Estelle M."/>
            <person name="Fawcett J.A."/>
            <person name="Gundlach H."/>
            <person name="Hanada K."/>
            <person name="Heyl A."/>
            <person name="Hicks K.A."/>
            <person name="Hugh J."/>
            <person name="Lohr M."/>
            <person name="Mayer K."/>
            <person name="Melkozernov A."/>
            <person name="Murata T."/>
            <person name="Nelson D."/>
            <person name="Pils B."/>
            <person name="Prigge M."/>
            <person name="Reiss B."/>
            <person name="Renner T."/>
            <person name="Rombauts S."/>
            <person name="Rushton P."/>
            <person name="Sanderfoot A."/>
            <person name="Schween G."/>
            <person name="Shiu S.-H."/>
            <person name="Stueber K."/>
            <person name="Theodoulou F.L."/>
            <person name="Tu H."/>
            <person name="Van de Peer Y."/>
            <person name="Verrier P.J."/>
            <person name="Waters E."/>
            <person name="Wood A."/>
            <person name="Yang L."/>
            <person name="Cove D."/>
            <person name="Cuming A."/>
            <person name="Hasebe M."/>
            <person name="Lucas S."/>
            <person name="Mishler D.B."/>
            <person name="Reski R."/>
            <person name="Grigoriev I."/>
            <person name="Quatrano R.S."/>
            <person name="Boore J.L."/>
        </authorList>
    </citation>
    <scope>NUCLEOTIDE SEQUENCE [LARGE SCALE GENOMIC DNA]</scope>
    <source>
        <strain evidence="23 24">cv. Gransden 2004</strain>
    </source>
</reference>
<dbReference type="CDD" id="cd05117">
    <property type="entry name" value="STKc_CAMK"/>
    <property type="match status" value="1"/>
</dbReference>
<dbReference type="Gene3D" id="1.10.510.10">
    <property type="entry name" value="Transferase(Phosphotransferase) domain 1"/>
    <property type="match status" value="1"/>
</dbReference>
<dbReference type="GO" id="GO:0005516">
    <property type="term" value="F:calmodulin binding"/>
    <property type="evidence" value="ECO:0000318"/>
    <property type="project" value="GO_Central"/>
</dbReference>
<accession>A9SIW9</accession>
<dbReference type="InterPro" id="IPR000719">
    <property type="entry name" value="Prot_kinase_dom"/>
</dbReference>
<evidence type="ECO:0000313" key="22">
    <source>
        <dbReference type="EMBL" id="PNR39063.1"/>
    </source>
</evidence>
<feature type="region of interest" description="Disordered" evidence="19">
    <location>
        <begin position="1"/>
        <end position="119"/>
    </location>
</feature>
<evidence type="ECO:0000256" key="6">
    <source>
        <dbReference type="ARBA" id="ARBA00022679"/>
    </source>
</evidence>
<dbReference type="FunCoup" id="A9SIW9">
    <property type="interactions" value="345"/>
</dbReference>
<dbReference type="GO" id="GO:0005509">
    <property type="term" value="F:calcium ion binding"/>
    <property type="evidence" value="ECO:0007669"/>
    <property type="project" value="InterPro"/>
</dbReference>
<keyword evidence="7" id="KW-0519">Myristate</keyword>
<comment type="catalytic activity">
    <reaction evidence="16">
        <text>L-threonyl-[protein] + ATP = O-phospho-L-threonyl-[protein] + ADP + H(+)</text>
        <dbReference type="Rhea" id="RHEA:46608"/>
        <dbReference type="Rhea" id="RHEA-COMP:11060"/>
        <dbReference type="Rhea" id="RHEA-COMP:11605"/>
        <dbReference type="ChEBI" id="CHEBI:15378"/>
        <dbReference type="ChEBI" id="CHEBI:30013"/>
        <dbReference type="ChEBI" id="CHEBI:30616"/>
        <dbReference type="ChEBI" id="CHEBI:61977"/>
        <dbReference type="ChEBI" id="CHEBI:456216"/>
        <dbReference type="EC" id="2.7.11.1"/>
    </reaction>
</comment>
<evidence type="ECO:0000256" key="8">
    <source>
        <dbReference type="ARBA" id="ARBA00022723"/>
    </source>
</evidence>
<feature type="domain" description="EF-hand" evidence="21">
    <location>
        <begin position="470"/>
        <end position="505"/>
    </location>
</feature>
<comment type="subcellular location">
    <subcellularLocation>
        <location evidence="1">Cell membrane</location>
        <topology evidence="1">Lipid-anchor</topology>
    </subcellularLocation>
</comment>
<name>A9SIW9_PHYPA</name>
<dbReference type="HOGENOM" id="CLU_000288_37_4_1"/>
<dbReference type="EC" id="2.7.11.1" evidence="2"/>
<dbReference type="eggNOG" id="KOG0032">
    <property type="taxonomic scope" value="Eukaryota"/>
</dbReference>
<dbReference type="FunFam" id="1.10.238.10:FF:000158">
    <property type="entry name" value="Calcium-dependent protein kinase 28"/>
    <property type="match status" value="1"/>
</dbReference>
<protein>
    <recommendedName>
        <fullName evidence="2">non-specific serine/threonine protein kinase</fullName>
        <ecNumber evidence="2">2.7.11.1</ecNumber>
    </recommendedName>
</protein>
<dbReference type="STRING" id="3218.A9SIW9"/>
<evidence type="ECO:0000256" key="4">
    <source>
        <dbReference type="ARBA" id="ARBA00022527"/>
    </source>
</evidence>
<dbReference type="OrthoDB" id="40902at2759"/>
<evidence type="ECO:0000256" key="14">
    <source>
        <dbReference type="ARBA" id="ARBA00023136"/>
    </source>
</evidence>
<dbReference type="InterPro" id="IPR008271">
    <property type="entry name" value="Ser/Thr_kinase_AS"/>
</dbReference>
<feature type="compositionally biased region" description="Basic and acidic residues" evidence="19">
    <location>
        <begin position="19"/>
        <end position="40"/>
    </location>
</feature>
<feature type="domain" description="EF-hand" evidence="21">
    <location>
        <begin position="512"/>
        <end position="547"/>
    </location>
</feature>
<gene>
    <name evidence="23" type="primary">LOC112292599</name>
    <name evidence="22" type="ORF">PHYPA_019341</name>
</gene>
<dbReference type="PROSITE" id="PS00107">
    <property type="entry name" value="PROTEIN_KINASE_ATP"/>
    <property type="match status" value="1"/>
</dbReference>
<dbReference type="Pfam" id="PF00069">
    <property type="entry name" value="Pkinase"/>
    <property type="match status" value="1"/>
</dbReference>
<keyword evidence="12" id="KW-0106">Calcium</keyword>
<proteinExistence type="predicted"/>
<dbReference type="GO" id="GO:0005737">
    <property type="term" value="C:cytoplasm"/>
    <property type="evidence" value="ECO:0000318"/>
    <property type="project" value="GO_Central"/>
</dbReference>
<dbReference type="FunFam" id="3.30.200.20:FF:000101">
    <property type="entry name" value="CDPK-related kinase 1"/>
    <property type="match status" value="1"/>
</dbReference>
<dbReference type="GO" id="GO:0005634">
    <property type="term" value="C:nucleus"/>
    <property type="evidence" value="ECO:0000318"/>
    <property type="project" value="GO_Central"/>
</dbReference>
<dbReference type="Proteomes" id="UP000006727">
    <property type="component" value="Chromosome 15"/>
</dbReference>
<feature type="compositionally biased region" description="Basic and acidic residues" evidence="19">
    <location>
        <begin position="47"/>
        <end position="64"/>
    </location>
</feature>
<evidence type="ECO:0000256" key="3">
    <source>
        <dbReference type="ARBA" id="ARBA00022475"/>
    </source>
</evidence>
<keyword evidence="3" id="KW-1003">Cell membrane</keyword>
<organism evidence="22">
    <name type="scientific">Physcomitrium patens</name>
    <name type="common">Spreading-leaved earth moss</name>
    <name type="synonym">Physcomitrella patens</name>
    <dbReference type="NCBI Taxonomy" id="3218"/>
    <lineage>
        <taxon>Eukaryota</taxon>
        <taxon>Viridiplantae</taxon>
        <taxon>Streptophyta</taxon>
        <taxon>Embryophyta</taxon>
        <taxon>Bryophyta</taxon>
        <taxon>Bryophytina</taxon>
        <taxon>Bryopsida</taxon>
        <taxon>Funariidae</taxon>
        <taxon>Funariales</taxon>
        <taxon>Funariaceae</taxon>
        <taxon>Physcomitrium</taxon>
    </lineage>
</organism>
<evidence type="ECO:0000256" key="1">
    <source>
        <dbReference type="ARBA" id="ARBA00004193"/>
    </source>
</evidence>
<dbReference type="SMART" id="SM00220">
    <property type="entry name" value="S_TKc"/>
    <property type="match status" value="1"/>
</dbReference>
<dbReference type="Gene3D" id="3.30.200.20">
    <property type="entry name" value="Phosphorylase Kinase, domain 1"/>
    <property type="match status" value="1"/>
</dbReference>
<evidence type="ECO:0000256" key="18">
    <source>
        <dbReference type="PROSITE-ProRule" id="PRU10141"/>
    </source>
</evidence>
<dbReference type="Gramene" id="Pp3c15_5120V3.2">
    <property type="protein sequence ID" value="Pp3c15_5120V3.2"/>
    <property type="gene ID" value="Pp3c15_5120"/>
</dbReference>
<dbReference type="PROSITE" id="PS50011">
    <property type="entry name" value="PROTEIN_KINASE_DOM"/>
    <property type="match status" value="1"/>
</dbReference>
<dbReference type="InterPro" id="IPR002048">
    <property type="entry name" value="EF_hand_dom"/>
</dbReference>
<keyword evidence="15" id="KW-0449">Lipoprotein</keyword>
<dbReference type="SUPFAM" id="SSF47473">
    <property type="entry name" value="EF-hand"/>
    <property type="match status" value="1"/>
</dbReference>
<keyword evidence="24" id="KW-1185">Reference proteome</keyword>
<feature type="domain" description="Protein kinase" evidence="20">
    <location>
        <begin position="130"/>
        <end position="390"/>
    </location>
</feature>
<dbReference type="GO" id="GO:0005524">
    <property type="term" value="F:ATP binding"/>
    <property type="evidence" value="ECO:0007669"/>
    <property type="project" value="UniProtKB-UniRule"/>
</dbReference>
<evidence type="ECO:0000259" key="21">
    <source>
        <dbReference type="PROSITE" id="PS50222"/>
    </source>
</evidence>
<dbReference type="RefSeq" id="XP_024397021.1">
    <property type="nucleotide sequence ID" value="XM_024541253.2"/>
</dbReference>
<evidence type="ECO:0000256" key="13">
    <source>
        <dbReference type="ARBA" id="ARBA00022840"/>
    </source>
</evidence>
<dbReference type="AlphaFoldDB" id="A9SIW9"/>
<evidence type="ECO:0000256" key="5">
    <source>
        <dbReference type="ARBA" id="ARBA00022553"/>
    </source>
</evidence>
<evidence type="ECO:0000259" key="20">
    <source>
        <dbReference type="PROSITE" id="PS50011"/>
    </source>
</evidence>
<keyword evidence="4" id="KW-0723">Serine/threonine-protein kinase</keyword>
<dbReference type="GO" id="GO:0009931">
    <property type="term" value="F:calcium-dependent protein serine/threonine kinase activity"/>
    <property type="evidence" value="ECO:0000318"/>
    <property type="project" value="GO_Central"/>
</dbReference>
<dbReference type="GeneID" id="112292599"/>
<evidence type="ECO:0000256" key="11">
    <source>
        <dbReference type="ARBA" id="ARBA00022777"/>
    </source>
</evidence>
<feature type="domain" description="EF-hand" evidence="21">
    <location>
        <begin position="550"/>
        <end position="577"/>
    </location>
</feature>
<dbReference type="InterPro" id="IPR017441">
    <property type="entry name" value="Protein_kinase_ATP_BS"/>
</dbReference>
<keyword evidence="14" id="KW-0472">Membrane</keyword>
<dbReference type="EnsemblPlants" id="Pp3c15_5120V3.1">
    <property type="protein sequence ID" value="Pp3c15_5120V3.1"/>
    <property type="gene ID" value="Pp3c15_5120"/>
</dbReference>
<keyword evidence="5" id="KW-0597">Phosphoprotein</keyword>
<feature type="domain" description="EF-hand" evidence="21">
    <location>
        <begin position="433"/>
        <end position="468"/>
    </location>
</feature>
<dbReference type="SMART" id="SM00054">
    <property type="entry name" value="EFh"/>
    <property type="match status" value="4"/>
</dbReference>
<keyword evidence="13 18" id="KW-0067">ATP-binding</keyword>
<dbReference type="InterPro" id="IPR018247">
    <property type="entry name" value="EF_Hand_1_Ca_BS"/>
</dbReference>
<dbReference type="Gramene" id="Pp3c15_5120V3.1">
    <property type="protein sequence ID" value="Pp3c15_5120V3.1"/>
    <property type="gene ID" value="Pp3c15_5120"/>
</dbReference>
<evidence type="ECO:0000256" key="15">
    <source>
        <dbReference type="ARBA" id="ARBA00023288"/>
    </source>
</evidence>
<dbReference type="PaxDb" id="3218-PP1S83_172V6.1"/>
<evidence type="ECO:0000256" key="17">
    <source>
        <dbReference type="ARBA" id="ARBA00048679"/>
    </source>
</evidence>
<dbReference type="Pfam" id="PF13499">
    <property type="entry name" value="EF-hand_7"/>
    <property type="match status" value="2"/>
</dbReference>
<dbReference type="GO" id="GO:0035556">
    <property type="term" value="P:intracellular signal transduction"/>
    <property type="evidence" value="ECO:0000318"/>
    <property type="project" value="GO_Central"/>
</dbReference>
<comment type="catalytic activity">
    <reaction evidence="17">
        <text>L-seryl-[protein] + ATP = O-phospho-L-seryl-[protein] + ADP + H(+)</text>
        <dbReference type="Rhea" id="RHEA:17989"/>
        <dbReference type="Rhea" id="RHEA-COMP:9863"/>
        <dbReference type="Rhea" id="RHEA-COMP:11604"/>
        <dbReference type="ChEBI" id="CHEBI:15378"/>
        <dbReference type="ChEBI" id="CHEBI:29999"/>
        <dbReference type="ChEBI" id="CHEBI:30616"/>
        <dbReference type="ChEBI" id="CHEBI:83421"/>
        <dbReference type="ChEBI" id="CHEBI:456216"/>
        <dbReference type="EC" id="2.7.11.1"/>
    </reaction>
</comment>
<evidence type="ECO:0000256" key="12">
    <source>
        <dbReference type="ARBA" id="ARBA00022837"/>
    </source>
</evidence>
<dbReference type="KEGG" id="ppp:112292599"/>
<dbReference type="Gene3D" id="1.10.238.10">
    <property type="entry name" value="EF-hand"/>
    <property type="match status" value="2"/>
</dbReference>
<feature type="compositionally biased region" description="Polar residues" evidence="19">
    <location>
        <begin position="1"/>
        <end position="11"/>
    </location>
</feature>
<evidence type="ECO:0000313" key="23">
    <source>
        <dbReference type="EnsemblPlants" id="Pp3c15_5120V3.1"/>
    </source>
</evidence>
<dbReference type="InterPro" id="IPR011009">
    <property type="entry name" value="Kinase-like_dom_sf"/>
</dbReference>
<dbReference type="PROSITE" id="PS00018">
    <property type="entry name" value="EF_HAND_1"/>
    <property type="match status" value="4"/>
</dbReference>
<evidence type="ECO:0000256" key="10">
    <source>
        <dbReference type="ARBA" id="ARBA00022741"/>
    </source>
</evidence>
<dbReference type="InterPro" id="IPR050205">
    <property type="entry name" value="CDPK_Ser/Thr_kinases"/>
</dbReference>